<accession>A0ACD3AHD5</accession>
<evidence type="ECO:0000313" key="1">
    <source>
        <dbReference type="EMBL" id="TFK64784.1"/>
    </source>
</evidence>
<dbReference type="EMBL" id="ML208461">
    <property type="protein sequence ID" value="TFK64784.1"/>
    <property type="molecule type" value="Genomic_DNA"/>
</dbReference>
<dbReference type="Proteomes" id="UP000308600">
    <property type="component" value="Unassembled WGS sequence"/>
</dbReference>
<proteinExistence type="predicted"/>
<organism evidence="1 2">
    <name type="scientific">Pluteus cervinus</name>
    <dbReference type="NCBI Taxonomy" id="181527"/>
    <lineage>
        <taxon>Eukaryota</taxon>
        <taxon>Fungi</taxon>
        <taxon>Dikarya</taxon>
        <taxon>Basidiomycota</taxon>
        <taxon>Agaricomycotina</taxon>
        <taxon>Agaricomycetes</taxon>
        <taxon>Agaricomycetidae</taxon>
        <taxon>Agaricales</taxon>
        <taxon>Pluteineae</taxon>
        <taxon>Pluteaceae</taxon>
        <taxon>Pluteus</taxon>
    </lineage>
</organism>
<protein>
    <submittedName>
        <fullName evidence="1">Uncharacterized protein</fullName>
    </submittedName>
</protein>
<evidence type="ECO:0000313" key="2">
    <source>
        <dbReference type="Proteomes" id="UP000308600"/>
    </source>
</evidence>
<sequence>MGAFGIDKDDPFAAMLAPPPGETSAQRSERERREIQAQKISDRIDEELKLERAKFKKQTVVRVLLLGQSESGKSTTLKNFRMKYARAAWKEERNSWRSVIQLNLLRSVLTILGALQAEMNQQRLTSSSSSSSLAGPSSSHHHLSPTSSGATSPLSGSPRHPSTINQIHLTDKHQLLKLRLTPLRRVEQDLKGRIGAATEEDDGHSNSSGIRGGNGSGDDDDEEEDGVADDLDLDLGLDRPTIRRRKEFGVRDWKGVVEKQQSKECLNQAFMAAGFGGGAGGRSHRGVGVGGGKVGVMTTARSTGCIVTATNDIANPEVVEDDDATDVIASCKDDMKALWADPEVRAVLRKRKVRLQDSAGFFMDDLDRIATRNYEPSDDDIVRARLRTLAVQEHRILFDEQKESKQFLTVDAVPSSFLLFPSYIPTPLDLDLDLT</sequence>
<reference evidence="1 2" key="1">
    <citation type="journal article" date="2019" name="Nat. Ecol. Evol.">
        <title>Megaphylogeny resolves global patterns of mushroom evolution.</title>
        <authorList>
            <person name="Varga T."/>
            <person name="Krizsan K."/>
            <person name="Foldi C."/>
            <person name="Dima B."/>
            <person name="Sanchez-Garcia M."/>
            <person name="Sanchez-Ramirez S."/>
            <person name="Szollosi G.J."/>
            <person name="Szarkandi J.G."/>
            <person name="Papp V."/>
            <person name="Albert L."/>
            <person name="Andreopoulos W."/>
            <person name="Angelini C."/>
            <person name="Antonin V."/>
            <person name="Barry K.W."/>
            <person name="Bougher N.L."/>
            <person name="Buchanan P."/>
            <person name="Buyck B."/>
            <person name="Bense V."/>
            <person name="Catcheside P."/>
            <person name="Chovatia M."/>
            <person name="Cooper J."/>
            <person name="Damon W."/>
            <person name="Desjardin D."/>
            <person name="Finy P."/>
            <person name="Geml J."/>
            <person name="Haridas S."/>
            <person name="Hughes K."/>
            <person name="Justo A."/>
            <person name="Karasinski D."/>
            <person name="Kautmanova I."/>
            <person name="Kiss B."/>
            <person name="Kocsube S."/>
            <person name="Kotiranta H."/>
            <person name="LaButti K.M."/>
            <person name="Lechner B.E."/>
            <person name="Liimatainen K."/>
            <person name="Lipzen A."/>
            <person name="Lukacs Z."/>
            <person name="Mihaltcheva S."/>
            <person name="Morgado L.N."/>
            <person name="Niskanen T."/>
            <person name="Noordeloos M.E."/>
            <person name="Ohm R.A."/>
            <person name="Ortiz-Santana B."/>
            <person name="Ovrebo C."/>
            <person name="Racz N."/>
            <person name="Riley R."/>
            <person name="Savchenko A."/>
            <person name="Shiryaev A."/>
            <person name="Soop K."/>
            <person name="Spirin V."/>
            <person name="Szebenyi C."/>
            <person name="Tomsovsky M."/>
            <person name="Tulloss R.E."/>
            <person name="Uehling J."/>
            <person name="Grigoriev I.V."/>
            <person name="Vagvolgyi C."/>
            <person name="Papp T."/>
            <person name="Martin F.M."/>
            <person name="Miettinen O."/>
            <person name="Hibbett D.S."/>
            <person name="Nagy L.G."/>
        </authorList>
    </citation>
    <scope>NUCLEOTIDE SEQUENCE [LARGE SCALE GENOMIC DNA]</scope>
    <source>
        <strain evidence="1 2">NL-1719</strain>
    </source>
</reference>
<gene>
    <name evidence="1" type="ORF">BDN72DRAFT_901266</name>
</gene>
<name>A0ACD3AHD5_9AGAR</name>
<keyword evidence="2" id="KW-1185">Reference proteome</keyword>